<name>A0ABY6DNP8_9NEIS</name>
<dbReference type="SUPFAM" id="SSF51905">
    <property type="entry name" value="FAD/NAD(P)-binding domain"/>
    <property type="match status" value="1"/>
</dbReference>
<dbReference type="Pfam" id="PF01494">
    <property type="entry name" value="FAD_binding_3"/>
    <property type="match status" value="1"/>
</dbReference>
<dbReference type="Gene3D" id="3.50.50.60">
    <property type="entry name" value="FAD/NAD(P)-binding domain"/>
    <property type="match status" value="1"/>
</dbReference>
<keyword evidence="3" id="KW-1185">Reference proteome</keyword>
<feature type="domain" description="FAD-binding" evidence="1">
    <location>
        <begin position="6"/>
        <end position="167"/>
    </location>
</feature>
<dbReference type="InterPro" id="IPR036188">
    <property type="entry name" value="FAD/NAD-bd_sf"/>
</dbReference>
<dbReference type="PANTHER" id="PTHR43747">
    <property type="entry name" value="FAD-BINDING PROTEIN"/>
    <property type="match status" value="1"/>
</dbReference>
<gene>
    <name evidence="2" type="ORF">N8I74_02985</name>
</gene>
<evidence type="ECO:0000313" key="3">
    <source>
        <dbReference type="Proteomes" id="UP001061302"/>
    </source>
</evidence>
<evidence type="ECO:0000313" key="2">
    <source>
        <dbReference type="EMBL" id="UXY16000.1"/>
    </source>
</evidence>
<proteinExistence type="predicted"/>
<sequence>MNVEQTDILIIGAGPAGALAAALLRRQGRQVTVIEREVFPRFSIGESLLPQSMGLLEEAGLLQDVIEAGFQYKNGAAFVRGQTQTAFDFRDKSTPGWGTTYQVQRARFDQVLADAAARLGADIRYGHQVLAADVDGARPTLSVRAPDGASYRIAGRFLLDASGFGRTLPRLLQLETPSDFPSRGALFTHVEDGIRPGAAGFDRNKIRVTVHPRHCDVWYWLIPFSDGRSSIGVVATTGFLERFEGNDTERLQALVAEDPGLSHLLDQAVWDTPARHIVGYAANVRALWGRGYALLGNAGEFLDPVFSSGVTIALKSASLAAAALRREAAGETVDWEADYARPLKRGVDTFRAFVRAWYDGRFQQIIFHPYKTPAISRMISAILAGYAWDGDNPFVAEPERRLASLEAACDWGN</sequence>
<accession>A0ABY6DNP8</accession>
<evidence type="ECO:0000259" key="1">
    <source>
        <dbReference type="Pfam" id="PF01494"/>
    </source>
</evidence>
<organism evidence="2 3">
    <name type="scientific">Chitiniphilus purpureus</name>
    <dbReference type="NCBI Taxonomy" id="2981137"/>
    <lineage>
        <taxon>Bacteria</taxon>
        <taxon>Pseudomonadati</taxon>
        <taxon>Pseudomonadota</taxon>
        <taxon>Betaproteobacteria</taxon>
        <taxon>Neisseriales</taxon>
        <taxon>Chitinibacteraceae</taxon>
        <taxon>Chitiniphilus</taxon>
    </lineage>
</organism>
<protein>
    <submittedName>
        <fullName evidence="2">Tryptophan 7-halogenase</fullName>
    </submittedName>
</protein>
<dbReference type="Proteomes" id="UP001061302">
    <property type="component" value="Chromosome"/>
</dbReference>
<dbReference type="EMBL" id="CP106753">
    <property type="protein sequence ID" value="UXY16000.1"/>
    <property type="molecule type" value="Genomic_DNA"/>
</dbReference>
<dbReference type="InterPro" id="IPR050816">
    <property type="entry name" value="Flavin-dep_Halogenase_NPB"/>
</dbReference>
<dbReference type="RefSeq" id="WP_263125437.1">
    <property type="nucleotide sequence ID" value="NZ_CP106753.1"/>
</dbReference>
<dbReference type="PANTHER" id="PTHR43747:SF1">
    <property type="entry name" value="SLR1998 PROTEIN"/>
    <property type="match status" value="1"/>
</dbReference>
<dbReference type="InterPro" id="IPR002938">
    <property type="entry name" value="FAD-bd"/>
</dbReference>
<reference evidence="2" key="1">
    <citation type="submission" date="2022-10" db="EMBL/GenBank/DDBJ databases">
        <title>Chitiniphilus purpureus sp. nov., a novel chitin-degrading bacterium isolated from crawfish pond sediment.</title>
        <authorList>
            <person name="Li K."/>
        </authorList>
    </citation>
    <scope>NUCLEOTIDE SEQUENCE</scope>
    <source>
        <strain evidence="2">CD1</strain>
    </source>
</reference>